<name>A0A0C3PEY4_PISTI</name>
<reference evidence="1 2" key="1">
    <citation type="submission" date="2014-04" db="EMBL/GenBank/DDBJ databases">
        <authorList>
            <consortium name="DOE Joint Genome Institute"/>
            <person name="Kuo A."/>
            <person name="Kohler A."/>
            <person name="Costa M.D."/>
            <person name="Nagy L.G."/>
            <person name="Floudas D."/>
            <person name="Copeland A."/>
            <person name="Barry K.W."/>
            <person name="Cichocki N."/>
            <person name="Veneault-Fourrey C."/>
            <person name="LaButti K."/>
            <person name="Lindquist E.A."/>
            <person name="Lipzen A."/>
            <person name="Lundell T."/>
            <person name="Morin E."/>
            <person name="Murat C."/>
            <person name="Sun H."/>
            <person name="Tunlid A."/>
            <person name="Henrissat B."/>
            <person name="Grigoriev I.V."/>
            <person name="Hibbett D.S."/>
            <person name="Martin F."/>
            <person name="Nordberg H.P."/>
            <person name="Cantor M.N."/>
            <person name="Hua S.X."/>
        </authorList>
    </citation>
    <scope>NUCLEOTIDE SEQUENCE [LARGE SCALE GENOMIC DNA]</scope>
    <source>
        <strain evidence="1 2">Marx 270</strain>
    </source>
</reference>
<dbReference type="AlphaFoldDB" id="A0A0C3PEY4"/>
<proteinExistence type="predicted"/>
<dbReference type="EMBL" id="KN831963">
    <property type="protein sequence ID" value="KIO06449.1"/>
    <property type="molecule type" value="Genomic_DNA"/>
</dbReference>
<evidence type="ECO:0000313" key="1">
    <source>
        <dbReference type="EMBL" id="KIO06449.1"/>
    </source>
</evidence>
<protein>
    <submittedName>
        <fullName evidence="1">Uncharacterized protein</fullName>
    </submittedName>
</protein>
<sequence>MDQLTLPESHQDQENEDLAEQVLLIMIPELHNTRCTSARSRTQLGKGWRKRVQGRHSNVLTYLQSPNLRKFSTARINAHRSQQIFGFHYILTLADILKPSFPPTRIRICLQTKGLMR</sequence>
<evidence type="ECO:0000313" key="2">
    <source>
        <dbReference type="Proteomes" id="UP000054217"/>
    </source>
</evidence>
<dbReference type="HOGENOM" id="CLU_2085756_0_0_1"/>
<dbReference type="Proteomes" id="UP000054217">
    <property type="component" value="Unassembled WGS sequence"/>
</dbReference>
<reference evidence="2" key="2">
    <citation type="submission" date="2015-01" db="EMBL/GenBank/DDBJ databases">
        <title>Evolutionary Origins and Diversification of the Mycorrhizal Mutualists.</title>
        <authorList>
            <consortium name="DOE Joint Genome Institute"/>
            <consortium name="Mycorrhizal Genomics Consortium"/>
            <person name="Kohler A."/>
            <person name="Kuo A."/>
            <person name="Nagy L.G."/>
            <person name="Floudas D."/>
            <person name="Copeland A."/>
            <person name="Barry K.W."/>
            <person name="Cichocki N."/>
            <person name="Veneault-Fourrey C."/>
            <person name="LaButti K."/>
            <person name="Lindquist E.A."/>
            <person name="Lipzen A."/>
            <person name="Lundell T."/>
            <person name="Morin E."/>
            <person name="Murat C."/>
            <person name="Riley R."/>
            <person name="Ohm R."/>
            <person name="Sun H."/>
            <person name="Tunlid A."/>
            <person name="Henrissat B."/>
            <person name="Grigoriev I.V."/>
            <person name="Hibbett D.S."/>
            <person name="Martin F."/>
        </authorList>
    </citation>
    <scope>NUCLEOTIDE SEQUENCE [LARGE SCALE GENOMIC DNA]</scope>
    <source>
        <strain evidence="2">Marx 270</strain>
    </source>
</reference>
<organism evidence="1 2">
    <name type="scientific">Pisolithus tinctorius Marx 270</name>
    <dbReference type="NCBI Taxonomy" id="870435"/>
    <lineage>
        <taxon>Eukaryota</taxon>
        <taxon>Fungi</taxon>
        <taxon>Dikarya</taxon>
        <taxon>Basidiomycota</taxon>
        <taxon>Agaricomycotina</taxon>
        <taxon>Agaricomycetes</taxon>
        <taxon>Agaricomycetidae</taxon>
        <taxon>Boletales</taxon>
        <taxon>Sclerodermatineae</taxon>
        <taxon>Pisolithaceae</taxon>
        <taxon>Pisolithus</taxon>
    </lineage>
</organism>
<accession>A0A0C3PEY4</accession>
<gene>
    <name evidence="1" type="ORF">M404DRAFT_482990</name>
</gene>
<keyword evidence="2" id="KW-1185">Reference proteome</keyword>
<dbReference type="InParanoid" id="A0A0C3PEY4"/>